<dbReference type="OrthoDB" id="675342at2759"/>
<organism evidence="1">
    <name type="scientific">Brachypodium distachyon</name>
    <name type="common">Purple false brome</name>
    <name type="synonym">Trachynia distachya</name>
    <dbReference type="NCBI Taxonomy" id="15368"/>
    <lineage>
        <taxon>Eukaryota</taxon>
        <taxon>Viridiplantae</taxon>
        <taxon>Streptophyta</taxon>
        <taxon>Embryophyta</taxon>
        <taxon>Tracheophyta</taxon>
        <taxon>Spermatophyta</taxon>
        <taxon>Magnoliopsida</taxon>
        <taxon>Liliopsida</taxon>
        <taxon>Poales</taxon>
        <taxon>Poaceae</taxon>
        <taxon>BOP clade</taxon>
        <taxon>Pooideae</taxon>
        <taxon>Stipodae</taxon>
        <taxon>Brachypodieae</taxon>
        <taxon>Brachypodium</taxon>
    </lineage>
</organism>
<proteinExistence type="predicted"/>
<dbReference type="EnsemblPlants" id="KQK06617">
    <property type="protein sequence ID" value="KQK06617"/>
    <property type="gene ID" value="BRADI_2g27324v3"/>
</dbReference>
<name>A0A0Q3K6Y1_BRADI</name>
<reference evidence="1 2" key="1">
    <citation type="journal article" date="2010" name="Nature">
        <title>Genome sequencing and analysis of the model grass Brachypodium distachyon.</title>
        <authorList>
            <consortium name="International Brachypodium Initiative"/>
        </authorList>
    </citation>
    <scope>NUCLEOTIDE SEQUENCE [LARGE SCALE GENOMIC DNA]</scope>
    <source>
        <strain evidence="1 2">Bd21</strain>
    </source>
</reference>
<dbReference type="InParanoid" id="A0A0Q3K6Y1"/>
<sequence length="110" mass="12642">MFKWAAYEQHRHTIRSLVKTLAQAAKRYKDRRLDSGVFYLVPSDTDHLTVHQALPRCRLELERRKDALDQHNKRVASQIAHTGGLLLPATRLLLWTTLSSLVLGCIIELV</sequence>
<keyword evidence="3" id="KW-1185">Reference proteome</keyword>
<dbReference type="Proteomes" id="UP000008810">
    <property type="component" value="Chromosome 2"/>
</dbReference>
<dbReference type="Gramene" id="KQK06617">
    <property type="protein sequence ID" value="KQK06617"/>
    <property type="gene ID" value="BRADI_2g27324v3"/>
</dbReference>
<accession>A0A0Q3K6Y1</accession>
<gene>
    <name evidence="1" type="ORF">BRADI_2g27324v3</name>
</gene>
<reference evidence="2" key="3">
    <citation type="submission" date="2018-08" db="UniProtKB">
        <authorList>
            <consortium name="EnsemblPlants"/>
        </authorList>
    </citation>
    <scope>IDENTIFICATION</scope>
    <source>
        <strain evidence="2">cv. Bd21</strain>
    </source>
</reference>
<dbReference type="AlphaFoldDB" id="A0A0Q3K6Y1"/>
<protein>
    <submittedName>
        <fullName evidence="1 2">Uncharacterized protein</fullName>
    </submittedName>
</protein>
<evidence type="ECO:0000313" key="1">
    <source>
        <dbReference type="EMBL" id="KQK06617.1"/>
    </source>
</evidence>
<reference evidence="1" key="2">
    <citation type="submission" date="2017-06" db="EMBL/GenBank/DDBJ databases">
        <title>WGS assembly of Brachypodium distachyon.</title>
        <authorList>
            <consortium name="The International Brachypodium Initiative"/>
            <person name="Lucas S."/>
            <person name="Harmon-Smith M."/>
            <person name="Lail K."/>
            <person name="Tice H."/>
            <person name="Grimwood J."/>
            <person name="Bruce D."/>
            <person name="Barry K."/>
            <person name="Shu S."/>
            <person name="Lindquist E."/>
            <person name="Wang M."/>
            <person name="Pitluck S."/>
            <person name="Vogel J.P."/>
            <person name="Garvin D.F."/>
            <person name="Mockler T.C."/>
            <person name="Schmutz J."/>
            <person name="Rokhsar D."/>
            <person name="Bevan M.W."/>
        </authorList>
    </citation>
    <scope>NUCLEOTIDE SEQUENCE</scope>
    <source>
        <strain evidence="1">Bd21</strain>
    </source>
</reference>
<evidence type="ECO:0000313" key="3">
    <source>
        <dbReference type="Proteomes" id="UP000008810"/>
    </source>
</evidence>
<dbReference type="STRING" id="15368.A0A0Q3K6Y1"/>
<evidence type="ECO:0000313" key="2">
    <source>
        <dbReference type="EnsemblPlants" id="KQK06617"/>
    </source>
</evidence>
<dbReference type="EMBL" id="CM000881">
    <property type="protein sequence ID" value="KQK06617.1"/>
    <property type="molecule type" value="Genomic_DNA"/>
</dbReference>